<proteinExistence type="inferred from homology"/>
<feature type="domain" description="Ribophorin II second" evidence="16">
    <location>
        <begin position="268"/>
        <end position="368"/>
    </location>
</feature>
<comment type="subcellular location">
    <subcellularLocation>
        <location evidence="2 12">Endoplasmic reticulum membrane</location>
        <topology evidence="2 12">Multi-pass membrane protein</topology>
    </subcellularLocation>
</comment>
<evidence type="ECO:0000256" key="9">
    <source>
        <dbReference type="ARBA" id="ARBA00022989"/>
    </source>
</evidence>
<dbReference type="InterPro" id="IPR055375">
    <property type="entry name" value="Ribophorin_II_2nd"/>
</dbReference>
<evidence type="ECO:0000256" key="7">
    <source>
        <dbReference type="ARBA" id="ARBA00022729"/>
    </source>
</evidence>
<dbReference type="Proteomes" id="UP001176961">
    <property type="component" value="Unassembled WGS sequence"/>
</dbReference>
<feature type="transmembrane region" description="Helical" evidence="12">
    <location>
        <begin position="539"/>
        <end position="561"/>
    </location>
</feature>
<evidence type="ECO:0000256" key="6">
    <source>
        <dbReference type="ARBA" id="ARBA00022692"/>
    </source>
</evidence>
<dbReference type="InterPro" id="IPR055373">
    <property type="entry name" value="Ribophorin_II_N"/>
</dbReference>
<dbReference type="PANTHER" id="PTHR12640">
    <property type="entry name" value="RIBOPHORIN II"/>
    <property type="match status" value="1"/>
</dbReference>
<keyword evidence="6 12" id="KW-0812">Transmembrane</keyword>
<protein>
    <recommendedName>
        <fullName evidence="5 12">Dolichyl-diphosphooligosaccharide--protein glycosyltransferase subunit 2</fullName>
    </recommendedName>
    <alternativeName>
        <fullName evidence="12">Ribophorin-2</fullName>
    </alternativeName>
</protein>
<evidence type="ECO:0000259" key="14">
    <source>
        <dbReference type="Pfam" id="PF05817"/>
    </source>
</evidence>
<feature type="transmembrane region" description="Helical" evidence="12">
    <location>
        <begin position="604"/>
        <end position="622"/>
    </location>
</feature>
<sequence length="629" mass="70384">MHPAIFMVALSCVSAISLNSYWNESDTRRLSGIFEDVLKTRNNDLESFHYIVGTLKALNVALTSDVANVACETVKKADLTVLDNLYHAVAMLNDVPSCVLEGVAGARETVEKTVEEVYRGESLYWAFRIADHLKIKVDQATFDKALTASMRKDDDPANMAWIMNAASFLEKEVGAKYFNKILNLVAQADEVDGKYLRFDESIVTTAVAVRGIVALAEKQGKKPAVPEKKLLQFTNYLLSRKQAVAPKITYHLLGALKALADNTEFVPVVVSREGPVEVASDQPIKIALTNVLGKLIEANGIRAGAKSAASDLTLISNLKLEPMSSDSRFWTISPDNIPTINDFIRLHIKIESNDKRLIGTTASHVLIKKSRNILVDDLEIEISKIGEEISENSFKSVTPFVKSIDILNVDRTKHLHIFFSLKYDDASSHLKPHQTFVMFKHGNEHEVFYTANPLKDGKYAVDIDFSKNYKDFDGLSGIYTAYLIIGDAFIQTPLTWPFADFMITVPSVVRKSEPVSYQVQYEPKPEIKHIFREPERRPAVFLSDSFTILCLAPLSLLLILWNRIGVNSTKMPMTAWVALFHVGLSAMFGLYVIFWLRLNMFDTLKYLSVIGSFTFIAGNRVLRAVAARK</sequence>
<accession>A0AA36MF56</accession>
<evidence type="ECO:0000256" key="4">
    <source>
        <dbReference type="ARBA" id="ARBA00009038"/>
    </source>
</evidence>
<feature type="signal peptide" evidence="13">
    <location>
        <begin position="1"/>
        <end position="15"/>
    </location>
</feature>
<comment type="function">
    <text evidence="1 12">Subunit of the oligosaccharyl transferase (OST) complex that catalyzes the initial transfer of a defined glycan (Glc(3)Man(9)GlcNAc(2) in eukaryotes) from the lipid carrier dolichol-pyrophosphate to an asparagine residue within an Asn-X-Ser/Thr consensus motif in nascent polypeptide chains, the first step in protein N-glycosylation. N-glycosylation occurs cotranslationally and the complex associates with the Sec61 complex at the channel-forming translocon complex that mediates protein translocation across the endoplasmic reticulum (ER). All subunits are required for a maximal enzyme activity.</text>
</comment>
<dbReference type="EMBL" id="CATQJL010000316">
    <property type="protein sequence ID" value="CAJ0607638.1"/>
    <property type="molecule type" value="Genomic_DNA"/>
</dbReference>
<comment type="pathway">
    <text evidence="3 12">Protein modification; protein glycosylation.</text>
</comment>
<name>A0AA36MF56_CYLNA</name>
<evidence type="ECO:0000256" key="5">
    <source>
        <dbReference type="ARBA" id="ARBA00017612"/>
    </source>
</evidence>
<feature type="transmembrane region" description="Helical" evidence="12">
    <location>
        <begin position="573"/>
        <end position="598"/>
    </location>
</feature>
<dbReference type="InterPro" id="IPR008814">
    <property type="entry name" value="Swp1"/>
</dbReference>
<gene>
    <name evidence="18" type="ORF">CYNAS_LOCUS19621</name>
</gene>
<evidence type="ECO:0000313" key="19">
    <source>
        <dbReference type="Proteomes" id="UP001176961"/>
    </source>
</evidence>
<comment type="similarity">
    <text evidence="4 12">Belongs to the SWP1 family.</text>
</comment>
<reference evidence="18" key="1">
    <citation type="submission" date="2023-07" db="EMBL/GenBank/DDBJ databases">
        <authorList>
            <consortium name="CYATHOMIX"/>
        </authorList>
    </citation>
    <scope>NUCLEOTIDE SEQUENCE</scope>
    <source>
        <strain evidence="18">N/A</strain>
    </source>
</reference>
<dbReference type="Pfam" id="PF05817">
    <property type="entry name" value="Ribophorin_II"/>
    <property type="match status" value="1"/>
</dbReference>
<evidence type="ECO:0000256" key="13">
    <source>
        <dbReference type="SAM" id="SignalP"/>
    </source>
</evidence>
<comment type="caution">
    <text evidence="18">The sequence shown here is derived from an EMBL/GenBank/DDBJ whole genome shotgun (WGS) entry which is preliminary data.</text>
</comment>
<evidence type="ECO:0000256" key="2">
    <source>
        <dbReference type="ARBA" id="ARBA00004477"/>
    </source>
</evidence>
<evidence type="ECO:0000256" key="10">
    <source>
        <dbReference type="ARBA" id="ARBA00023136"/>
    </source>
</evidence>
<organism evidence="18 19">
    <name type="scientific">Cylicocyclus nassatus</name>
    <name type="common">Nematode worm</name>
    <dbReference type="NCBI Taxonomy" id="53992"/>
    <lineage>
        <taxon>Eukaryota</taxon>
        <taxon>Metazoa</taxon>
        <taxon>Ecdysozoa</taxon>
        <taxon>Nematoda</taxon>
        <taxon>Chromadorea</taxon>
        <taxon>Rhabditida</taxon>
        <taxon>Rhabditina</taxon>
        <taxon>Rhabditomorpha</taxon>
        <taxon>Strongyloidea</taxon>
        <taxon>Strongylidae</taxon>
        <taxon>Cylicocyclus</taxon>
    </lineage>
</organism>
<evidence type="ECO:0000256" key="8">
    <source>
        <dbReference type="ARBA" id="ARBA00022824"/>
    </source>
</evidence>
<keyword evidence="10 12" id="KW-0472">Membrane</keyword>
<evidence type="ECO:0000259" key="15">
    <source>
        <dbReference type="Pfam" id="PF23860"/>
    </source>
</evidence>
<keyword evidence="7 13" id="KW-0732">Signal</keyword>
<dbReference type="AlphaFoldDB" id="A0AA36MF56"/>
<dbReference type="InterPro" id="IPR055374">
    <property type="entry name" value="Ribophorin_II_3rd"/>
</dbReference>
<dbReference type="Pfam" id="PF25147">
    <property type="entry name" value="Ribophorin_II_C"/>
    <property type="match status" value="1"/>
</dbReference>
<keyword evidence="9 12" id="KW-1133">Transmembrane helix</keyword>
<comment type="subunit">
    <text evidence="11">Component of the oligosaccharyltransferase (OST) complex. OST exists in two different complex forms which contain common core subunits RPN1, RPN2, OST48, OST4, DAD1 and TMEM258, either STT3A or STT3B as catalytic subunits, and form-specific accessory subunits. STT3A complex assembly occurs through the formation of 3 subcomplexes. Subcomplex 1 contains RPN1 and TMEM258, subcomplex 2 contains the STT3A-specific subunits STT3A, DC2/OSTC, and KCP2 as well as the core subunit OST4, and subcomplex 3 contains RPN2, DAD1, and OST48. The STT3A complex can form stable complexes with the Sec61 complex or with both the Sec61 and TRAP complexes. Interacts with DDI2. Interacts with TMEM35A/NACHO.</text>
</comment>
<evidence type="ECO:0000256" key="12">
    <source>
        <dbReference type="RuleBase" id="RU366029"/>
    </source>
</evidence>
<dbReference type="Pfam" id="PF23860">
    <property type="entry name" value="Ribophorin_II_3rd"/>
    <property type="match status" value="1"/>
</dbReference>
<feature type="domain" description="Ribophorin II C-terminal" evidence="17">
    <location>
        <begin position="531"/>
        <end position="629"/>
    </location>
</feature>
<dbReference type="GO" id="GO:0008250">
    <property type="term" value="C:oligosaccharyltransferase complex"/>
    <property type="evidence" value="ECO:0007669"/>
    <property type="project" value="UniProtKB-UniRule"/>
</dbReference>
<evidence type="ECO:0000259" key="17">
    <source>
        <dbReference type="Pfam" id="PF25147"/>
    </source>
</evidence>
<dbReference type="PANTHER" id="PTHR12640:SF0">
    <property type="entry name" value="DOLICHYL-DIPHOSPHOOLIGOSACCHARIDE--PROTEIN GLYCOSYLTRANSFERASE SUBUNIT 2"/>
    <property type="match status" value="1"/>
</dbReference>
<keyword evidence="8 12" id="KW-0256">Endoplasmic reticulum</keyword>
<evidence type="ECO:0000313" key="18">
    <source>
        <dbReference type="EMBL" id="CAJ0607638.1"/>
    </source>
</evidence>
<feature type="chain" id="PRO_5041406005" description="Dolichyl-diphosphooligosaccharide--protein glycosyltransferase subunit 2" evidence="13">
    <location>
        <begin position="16"/>
        <end position="629"/>
    </location>
</feature>
<feature type="domain" description="Ribophorin II third" evidence="15">
    <location>
        <begin position="377"/>
        <end position="500"/>
    </location>
</feature>
<evidence type="ECO:0000256" key="11">
    <source>
        <dbReference type="ARBA" id="ARBA00046750"/>
    </source>
</evidence>
<feature type="domain" description="Ribophorin II N-terminal" evidence="14">
    <location>
        <begin position="23"/>
        <end position="260"/>
    </location>
</feature>
<evidence type="ECO:0000256" key="1">
    <source>
        <dbReference type="ARBA" id="ARBA00002791"/>
    </source>
</evidence>
<evidence type="ECO:0000259" key="16">
    <source>
        <dbReference type="Pfam" id="PF23861"/>
    </source>
</evidence>
<keyword evidence="19" id="KW-1185">Reference proteome</keyword>
<dbReference type="Pfam" id="PF23861">
    <property type="entry name" value="Ribophorin_II_2nd"/>
    <property type="match status" value="1"/>
</dbReference>
<evidence type="ECO:0000256" key="3">
    <source>
        <dbReference type="ARBA" id="ARBA00004922"/>
    </source>
</evidence>
<dbReference type="GO" id="GO:0006487">
    <property type="term" value="P:protein N-linked glycosylation"/>
    <property type="evidence" value="ECO:0007669"/>
    <property type="project" value="UniProtKB-UniRule"/>
</dbReference>
<dbReference type="InterPro" id="IPR056790">
    <property type="entry name" value="Ribophorin_II_C"/>
</dbReference>